<protein>
    <submittedName>
        <fullName evidence="1">Uncharacterized protein</fullName>
    </submittedName>
</protein>
<dbReference type="AlphaFoldDB" id="A0A5U0HAI0"/>
<organism evidence="1">
    <name type="scientific">Salmonella enterica</name>
    <name type="common">Salmonella choleraesuis</name>
    <dbReference type="NCBI Taxonomy" id="28901"/>
    <lineage>
        <taxon>Bacteria</taxon>
        <taxon>Pseudomonadati</taxon>
        <taxon>Pseudomonadota</taxon>
        <taxon>Gammaproteobacteria</taxon>
        <taxon>Enterobacterales</taxon>
        <taxon>Enterobacteriaceae</taxon>
        <taxon>Salmonella</taxon>
    </lineage>
</organism>
<gene>
    <name evidence="1" type="ORF">B6N72_16450</name>
</gene>
<evidence type="ECO:0000313" key="1">
    <source>
        <dbReference type="EMBL" id="EBO3623201.1"/>
    </source>
</evidence>
<sequence>MVKVEFIFTSLKSDKPVQGGVNAGLAVEVKSTGLDTPADSPAHVFGTILMHKKEEVLKIVSDEFARACEACGFSVESVSMTRGHAGNNTVN</sequence>
<comment type="caution">
    <text evidence="1">The sequence shown here is derived from an EMBL/GenBank/DDBJ whole genome shotgun (WGS) entry which is preliminary data.</text>
</comment>
<reference evidence="1" key="1">
    <citation type="submission" date="2018-07" db="EMBL/GenBank/DDBJ databases">
        <authorList>
            <consortium name="PulseNet: The National Subtyping Network for Foodborne Disease Surveillance"/>
            <person name="Tarr C.L."/>
            <person name="Trees E."/>
            <person name="Katz L.S."/>
            <person name="Carleton-Romer H.A."/>
            <person name="Stroika S."/>
            <person name="Kucerova Z."/>
            <person name="Roache K.F."/>
            <person name="Sabol A.L."/>
            <person name="Besser J."/>
            <person name="Gerner-Smidt P."/>
        </authorList>
    </citation>
    <scope>NUCLEOTIDE SEQUENCE</scope>
    <source>
        <strain evidence="1">PNUSAS009482</strain>
    </source>
</reference>
<dbReference type="EMBL" id="AAGIGS010000011">
    <property type="protein sequence ID" value="EBO3623201.1"/>
    <property type="molecule type" value="Genomic_DNA"/>
</dbReference>
<name>A0A5U0HAI0_SALER</name>
<proteinExistence type="predicted"/>
<accession>A0A5U0HAI0</accession>